<dbReference type="InterPro" id="IPR024015">
    <property type="entry name" value="Pyridox_Oxase_FMN-dep_Alr4036"/>
</dbReference>
<dbReference type="OrthoDB" id="5736591at2"/>
<accession>B7K029</accession>
<keyword evidence="3" id="KW-1185">Reference proteome</keyword>
<dbReference type="EMBL" id="CP001287">
    <property type="protein sequence ID" value="ACK66176.1"/>
    <property type="molecule type" value="Genomic_DNA"/>
</dbReference>
<protein>
    <submittedName>
        <fullName evidence="2">Pyridoxamine 5'-phosphate oxidase-related FMN-binding</fullName>
    </submittedName>
</protein>
<feature type="domain" description="Pyridoxamine 5'-phosphate oxidase Alr4036 family FMN-binding" evidence="1">
    <location>
        <begin position="6"/>
        <end position="98"/>
    </location>
</feature>
<reference evidence="3" key="1">
    <citation type="journal article" date="2011" name="MBio">
        <title>Novel metabolic attributes of the genus Cyanothece, comprising a group of unicellular nitrogen-fixing Cyanobacteria.</title>
        <authorList>
            <person name="Bandyopadhyay A."/>
            <person name="Elvitigala T."/>
            <person name="Welsh E."/>
            <person name="Stockel J."/>
            <person name="Liberton M."/>
            <person name="Min H."/>
            <person name="Sherman L.A."/>
            <person name="Pakrasi H.B."/>
        </authorList>
    </citation>
    <scope>NUCLEOTIDE SEQUENCE [LARGE SCALE GENOMIC DNA]</scope>
    <source>
        <strain evidence="3">PCC 8801</strain>
    </source>
</reference>
<dbReference type="NCBIfam" id="TIGR04026">
    <property type="entry name" value="PPOX_FMN_cyano"/>
    <property type="match status" value="1"/>
</dbReference>
<dbReference type="RefSeq" id="WP_012595444.1">
    <property type="nucleotide sequence ID" value="NC_011726.1"/>
</dbReference>
<dbReference type="AlphaFoldDB" id="B7K029"/>
<dbReference type="InterPro" id="IPR012349">
    <property type="entry name" value="Split_barrel_FMN-bd"/>
</dbReference>
<dbReference type="Pfam" id="PF12766">
    <property type="entry name" value="Pyridox_oxase_2"/>
    <property type="match status" value="1"/>
</dbReference>
<sequence length="193" mass="22681">MTNHLAPWRTVLLGSLHRNRSQPSSRYIQLATVTLDGKPANRTVVFRGFLDNSNQLQIITDSRSSKLSEISQHPWGEICWYFPKTREQFRLTGQLTIITENSPNQEPRIALWQKLSDAARQQFTWPNCQESFIENNPNFFQASPCQNEPLSNFCLLLFDPHKVDHLELQKKPHHRYIYYLDETESWISKRINP</sequence>
<dbReference type="PANTHER" id="PTHR28243:SF1">
    <property type="entry name" value="PYRIDOXAMINE 5'-PHOSPHATE OXIDASE ALR4036 FAMILY FMN-BINDING DOMAIN-CONTAINING PROTEIN"/>
    <property type="match status" value="1"/>
</dbReference>
<evidence type="ECO:0000259" key="1">
    <source>
        <dbReference type="Pfam" id="PF12766"/>
    </source>
</evidence>
<dbReference type="KEGG" id="cyp:PCC8801_2144"/>
<dbReference type="Gene3D" id="2.30.110.10">
    <property type="entry name" value="Electron Transport, Fmn-binding Protein, Chain A"/>
    <property type="match status" value="1"/>
</dbReference>
<evidence type="ECO:0000313" key="2">
    <source>
        <dbReference type="EMBL" id="ACK66176.1"/>
    </source>
</evidence>
<dbReference type="Proteomes" id="UP000008204">
    <property type="component" value="Chromosome"/>
</dbReference>
<dbReference type="SUPFAM" id="SSF50475">
    <property type="entry name" value="FMN-binding split barrel"/>
    <property type="match status" value="1"/>
</dbReference>
<evidence type="ECO:0000313" key="3">
    <source>
        <dbReference type="Proteomes" id="UP000008204"/>
    </source>
</evidence>
<dbReference type="PANTHER" id="PTHR28243">
    <property type="entry name" value="AGL049CP"/>
    <property type="match status" value="1"/>
</dbReference>
<organism evidence="2 3">
    <name type="scientific">Rippkaea orientalis (strain PCC 8801 / RF-1)</name>
    <name type="common">Cyanothece sp. (strain PCC 8801)</name>
    <dbReference type="NCBI Taxonomy" id="41431"/>
    <lineage>
        <taxon>Bacteria</taxon>
        <taxon>Bacillati</taxon>
        <taxon>Cyanobacteriota</taxon>
        <taxon>Cyanophyceae</taxon>
        <taxon>Oscillatoriophycideae</taxon>
        <taxon>Chroococcales</taxon>
        <taxon>Aphanothecaceae</taxon>
        <taxon>Rippkaea</taxon>
        <taxon>Rippkaea orientalis</taxon>
    </lineage>
</organism>
<gene>
    <name evidence="2" type="ordered locus">PCC8801_2144</name>
</gene>
<dbReference type="eggNOG" id="COG5135">
    <property type="taxonomic scope" value="Bacteria"/>
</dbReference>
<dbReference type="HOGENOM" id="CLU_058669_1_2_3"/>
<dbReference type="GO" id="GO:0010181">
    <property type="term" value="F:FMN binding"/>
    <property type="evidence" value="ECO:0007669"/>
    <property type="project" value="InterPro"/>
</dbReference>
<dbReference type="InterPro" id="IPR024624">
    <property type="entry name" value="Pyridox_Oxase_Alr4036_FMN-bd"/>
</dbReference>
<name>B7K029_RIPO1</name>
<proteinExistence type="predicted"/>
<dbReference type="STRING" id="41431.PCC8801_2144"/>